<organism evidence="2 3">
    <name type="scientific">Chaetoceros tenuissimus</name>
    <dbReference type="NCBI Taxonomy" id="426638"/>
    <lineage>
        <taxon>Eukaryota</taxon>
        <taxon>Sar</taxon>
        <taxon>Stramenopiles</taxon>
        <taxon>Ochrophyta</taxon>
        <taxon>Bacillariophyta</taxon>
        <taxon>Coscinodiscophyceae</taxon>
        <taxon>Chaetocerotophycidae</taxon>
        <taxon>Chaetocerotales</taxon>
        <taxon>Chaetocerotaceae</taxon>
        <taxon>Chaetoceros</taxon>
    </lineage>
</organism>
<dbReference type="EMBL" id="BLLK01000020">
    <property type="protein sequence ID" value="GFH45359.1"/>
    <property type="molecule type" value="Genomic_DNA"/>
</dbReference>
<keyword evidence="3" id="KW-1185">Reference proteome</keyword>
<reference evidence="2 3" key="1">
    <citation type="journal article" date="2021" name="Sci. Rep.">
        <title>The genome of the diatom Chaetoceros tenuissimus carries an ancient integrated fragment of an extant virus.</title>
        <authorList>
            <person name="Hongo Y."/>
            <person name="Kimura K."/>
            <person name="Takaki Y."/>
            <person name="Yoshida Y."/>
            <person name="Baba S."/>
            <person name="Kobayashi G."/>
            <person name="Nagasaki K."/>
            <person name="Hano T."/>
            <person name="Tomaru Y."/>
        </authorList>
    </citation>
    <scope>NUCLEOTIDE SEQUENCE [LARGE SCALE GENOMIC DNA]</scope>
    <source>
        <strain evidence="2 3">NIES-3715</strain>
    </source>
</reference>
<name>A0AAD3CID3_9STRA</name>
<proteinExistence type="predicted"/>
<feature type="transmembrane region" description="Helical" evidence="1">
    <location>
        <begin position="379"/>
        <end position="401"/>
    </location>
</feature>
<dbReference type="AlphaFoldDB" id="A0AAD3CID3"/>
<keyword evidence="1" id="KW-0812">Transmembrane</keyword>
<accession>A0AAD3CID3</accession>
<keyword evidence="1" id="KW-0472">Membrane</keyword>
<feature type="transmembrane region" description="Helical" evidence="1">
    <location>
        <begin position="131"/>
        <end position="155"/>
    </location>
</feature>
<dbReference type="InterPro" id="IPR044200">
    <property type="entry name" value="At5g03900-like"/>
</dbReference>
<sequence length="495" mass="55248">MLRQNRSYVQDVNYKSRNNNDLTRLFARRKLLSEDNLAAPPDPKVIEAVQSLGGNDVLASDVAAKAGLSLSATQKSLSSLASLTRGDISVSQSGDLLYSFPTSIKAALSSNSLRYRITNIWLEKVWPNLFWAIRVAFGVFLFVSIALIFSTLLFVQTGGGSDDRDERDDRRGGGGMFRYGMGDFMFDLFYPRTFYSPYYGYYGRVDPYDRRQVLEAEQKEERSGIFEGIYSYIFGDGDPNRNVEEARLREASKVIRRNNGAVTAEQLAPFCDVDDPDEMGSKFLVEEGWILPIVSQLGGRPEVTEDGDIIYIFDDLLVSARDDDDDLYTNDMEYLEEKSVEFSRNPAIGNIAAAGLGVVNLGGAIYLGQVLSSPAIASAQLAGIFGLVQAGYPLLLAYAILCNAIPIARYVYTEKKNAEISARNSARRKWKTYLEVGGSKLKRKLSAARNFKQKIRKLGKGGEKTVFDTRMNVEEVTQERQRADMKKFDELLGDD</sequence>
<comment type="caution">
    <text evidence="2">The sequence shown here is derived from an EMBL/GenBank/DDBJ whole genome shotgun (WGS) entry which is preliminary data.</text>
</comment>
<keyword evidence="1" id="KW-1133">Transmembrane helix</keyword>
<evidence type="ECO:0000256" key="1">
    <source>
        <dbReference type="SAM" id="Phobius"/>
    </source>
</evidence>
<dbReference type="PANTHER" id="PTHR47380:SF4">
    <property type="entry name" value="OS02G0533000 PROTEIN"/>
    <property type="match status" value="1"/>
</dbReference>
<protein>
    <submittedName>
        <fullName evidence="2">Uncharacterized protein</fullName>
    </submittedName>
</protein>
<evidence type="ECO:0000313" key="3">
    <source>
        <dbReference type="Proteomes" id="UP001054902"/>
    </source>
</evidence>
<evidence type="ECO:0000313" key="2">
    <source>
        <dbReference type="EMBL" id="GFH45359.1"/>
    </source>
</evidence>
<gene>
    <name evidence="2" type="ORF">CTEN210_01833</name>
</gene>
<dbReference type="PANTHER" id="PTHR47380">
    <property type="entry name" value="OS02G0533000 PROTEIN"/>
    <property type="match status" value="1"/>
</dbReference>
<feature type="transmembrane region" description="Helical" evidence="1">
    <location>
        <begin position="347"/>
        <end position="367"/>
    </location>
</feature>
<dbReference type="Proteomes" id="UP001054902">
    <property type="component" value="Unassembled WGS sequence"/>
</dbReference>